<keyword evidence="2" id="KW-0732">Signal</keyword>
<feature type="region of interest" description="Disordered" evidence="1">
    <location>
        <begin position="117"/>
        <end position="230"/>
    </location>
</feature>
<accession>A0ABY7H8W8</accession>
<keyword evidence="4" id="KW-1185">Reference proteome</keyword>
<evidence type="ECO:0000313" key="3">
    <source>
        <dbReference type="EMBL" id="WAS95545.1"/>
    </source>
</evidence>
<protein>
    <submittedName>
        <fullName evidence="3">Uncharacterized protein</fullName>
    </submittedName>
</protein>
<feature type="signal peptide" evidence="2">
    <location>
        <begin position="1"/>
        <end position="23"/>
    </location>
</feature>
<proteinExistence type="predicted"/>
<sequence length="421" mass="42052">MSRPLSCAVAVLVLAGSAATARAAGERVALRWDGPESCPADSFSASVERYLGPRAGDGPPLSVRVRVREHGPGRWSLDLDAATSATTGTRHLEADSCETVLDAAAFVVAQAIAAASGDEPAAGPGEPPPAAAPERDSALVPEPGSAEPLQPSPSRSGSTAPSRSPVGATAPPGSPAGATAPSGSPAGATAPPGSLVGAPAAPGPSEAAGASGSPQAVEGPEAAPAGVAPVARRPPRLRAAIRLTEGISGVALPAVSNELGLGVALLGARWRAEVVAHGRLPARVRAPDQPSIGADLSLWAVGVRGCAVPRVSRPAPSLRTFEFPLCAGAEVGQVLARSVGLAVPGRVGLVWAAITAAPGVQWVPRPWLAVGLQVELAAPLLRHEFVIRGLPPLHRLGPVDVRGLLGVEFRLGGAPARPRGP</sequence>
<dbReference type="Proteomes" id="UP001164459">
    <property type="component" value="Chromosome"/>
</dbReference>
<evidence type="ECO:0000256" key="1">
    <source>
        <dbReference type="SAM" id="MobiDB-lite"/>
    </source>
</evidence>
<dbReference type="RefSeq" id="WP_269037886.1">
    <property type="nucleotide sequence ID" value="NZ_CP114040.1"/>
</dbReference>
<organism evidence="3 4">
    <name type="scientific">Nannocystis punicea</name>
    <dbReference type="NCBI Taxonomy" id="2995304"/>
    <lineage>
        <taxon>Bacteria</taxon>
        <taxon>Pseudomonadati</taxon>
        <taxon>Myxococcota</taxon>
        <taxon>Polyangia</taxon>
        <taxon>Nannocystales</taxon>
        <taxon>Nannocystaceae</taxon>
        <taxon>Nannocystis</taxon>
    </lineage>
</organism>
<gene>
    <name evidence="3" type="ORF">O0S08_05230</name>
</gene>
<dbReference type="EMBL" id="CP114040">
    <property type="protein sequence ID" value="WAS95545.1"/>
    <property type="molecule type" value="Genomic_DNA"/>
</dbReference>
<feature type="chain" id="PRO_5047234228" evidence="2">
    <location>
        <begin position="24"/>
        <end position="421"/>
    </location>
</feature>
<name>A0ABY7H8W8_9BACT</name>
<feature type="compositionally biased region" description="Low complexity" evidence="1">
    <location>
        <begin position="164"/>
        <end position="230"/>
    </location>
</feature>
<reference evidence="3" key="1">
    <citation type="submission" date="2022-11" db="EMBL/GenBank/DDBJ databases">
        <title>Minimal conservation of predation-associated metabolite biosynthetic gene clusters underscores biosynthetic potential of Myxococcota including descriptions for ten novel species: Archangium lansinium sp. nov., Myxococcus landrumus sp. nov., Nannocystis bai.</title>
        <authorList>
            <person name="Ahearne A."/>
            <person name="Stevens C."/>
            <person name="Dowd S."/>
        </authorList>
    </citation>
    <scope>NUCLEOTIDE SEQUENCE</scope>
    <source>
        <strain evidence="3">Fl3</strain>
    </source>
</reference>
<evidence type="ECO:0000256" key="2">
    <source>
        <dbReference type="SAM" id="SignalP"/>
    </source>
</evidence>
<feature type="compositionally biased region" description="Polar residues" evidence="1">
    <location>
        <begin position="152"/>
        <end position="162"/>
    </location>
</feature>
<evidence type="ECO:0000313" key="4">
    <source>
        <dbReference type="Proteomes" id="UP001164459"/>
    </source>
</evidence>